<proteinExistence type="predicted"/>
<feature type="transmembrane region" description="Helical" evidence="2">
    <location>
        <begin position="261"/>
        <end position="278"/>
    </location>
</feature>
<dbReference type="InterPro" id="IPR050879">
    <property type="entry name" value="Acyltransferase_3"/>
</dbReference>
<feature type="transmembrane region" description="Helical" evidence="2">
    <location>
        <begin position="180"/>
        <end position="197"/>
    </location>
</feature>
<feature type="transmembrane region" description="Helical" evidence="2">
    <location>
        <begin position="326"/>
        <end position="346"/>
    </location>
</feature>
<evidence type="ECO:0000313" key="4">
    <source>
        <dbReference type="EMBL" id="UZF88228.1"/>
    </source>
</evidence>
<accession>A0A9E8CT22</accession>
<dbReference type="InterPro" id="IPR002656">
    <property type="entry name" value="Acyl_transf_3_dom"/>
</dbReference>
<keyword evidence="2" id="KW-1133">Transmembrane helix</keyword>
<keyword evidence="4" id="KW-0012">Acyltransferase</keyword>
<gene>
    <name evidence="4" type="ORF">NWE54_05420</name>
</gene>
<organism evidence="4">
    <name type="scientific">Bosea sp. NBC_00436</name>
    <dbReference type="NCBI Taxonomy" id="2969620"/>
    <lineage>
        <taxon>Bacteria</taxon>
        <taxon>Pseudomonadati</taxon>
        <taxon>Pseudomonadota</taxon>
        <taxon>Alphaproteobacteria</taxon>
        <taxon>Hyphomicrobiales</taxon>
        <taxon>Boseaceae</taxon>
        <taxon>Bosea</taxon>
    </lineage>
</organism>
<dbReference type="GO" id="GO:0016747">
    <property type="term" value="F:acyltransferase activity, transferring groups other than amino-acyl groups"/>
    <property type="evidence" value="ECO:0007669"/>
    <property type="project" value="InterPro"/>
</dbReference>
<feature type="transmembrane region" description="Helical" evidence="2">
    <location>
        <begin position="152"/>
        <end position="173"/>
    </location>
</feature>
<sequence>MTTASPPAAGPAATGQIASVQALRAVAALLVVFAHAAHETEAIGPRVGLSAIDPSFMQGGIGVDIFFVISGFIMVHSSADLFGQPGAWRIFLARRIARIVPLYWLLTSVLLIGGLFAPKLLNVPLGDWQHILKSYLFIPSLRDGDEIRPVMALGWTLNLEMFFYLLFAGALLLPLRRGTIALALAISGFALAGVLLQPTQVQLAFWTQQIILEFLFGCLLALLYRQGVRLPGAIAALMVAVGFAGMFRFHGLDAAATVAPALRWGGPAVLIVGGAALYRGAPPRVALLLTGLGNASYSLYLFHPFALRPLREIWIRLVGGVLPLEIYIAVAMIVAALASTLLYRWIERPLGRWLRLSSARETSRANGPTPDGSHWRKGPEAGHTAS</sequence>
<keyword evidence="2" id="KW-0472">Membrane</keyword>
<dbReference type="GO" id="GO:0016020">
    <property type="term" value="C:membrane"/>
    <property type="evidence" value="ECO:0007669"/>
    <property type="project" value="TreeGrafter"/>
</dbReference>
<keyword evidence="4" id="KW-0808">Transferase</keyword>
<keyword evidence="2" id="KW-0812">Transmembrane</keyword>
<dbReference type="GO" id="GO:0009103">
    <property type="term" value="P:lipopolysaccharide biosynthetic process"/>
    <property type="evidence" value="ECO:0007669"/>
    <property type="project" value="TreeGrafter"/>
</dbReference>
<protein>
    <submittedName>
        <fullName evidence="4">Acyltransferase</fullName>
    </submittedName>
</protein>
<reference evidence="4" key="1">
    <citation type="submission" date="2022-08" db="EMBL/GenBank/DDBJ databases">
        <title>Complete Genome Sequences of 2 Bosea sp. soil isolates.</title>
        <authorList>
            <person name="Alvarez Arevalo M."/>
            <person name="Sterndorff E.B."/>
            <person name="Faurdal D."/>
            <person name="Joergensen T.S."/>
            <person name="Weber T."/>
        </authorList>
    </citation>
    <scope>NUCLEOTIDE SEQUENCE</scope>
    <source>
        <strain evidence="4">NBC_00436</strain>
    </source>
</reference>
<name>A0A9E8CT22_9HYPH</name>
<dbReference type="Pfam" id="PF01757">
    <property type="entry name" value="Acyl_transf_3"/>
    <property type="match status" value="1"/>
</dbReference>
<feature type="transmembrane region" description="Helical" evidence="2">
    <location>
        <begin position="230"/>
        <end position="249"/>
    </location>
</feature>
<feature type="transmembrane region" description="Helical" evidence="2">
    <location>
        <begin position="203"/>
        <end position="223"/>
    </location>
</feature>
<evidence type="ECO:0000259" key="3">
    <source>
        <dbReference type="Pfam" id="PF01757"/>
    </source>
</evidence>
<dbReference type="AlphaFoldDB" id="A0A9E8CT22"/>
<evidence type="ECO:0000256" key="2">
    <source>
        <dbReference type="SAM" id="Phobius"/>
    </source>
</evidence>
<feature type="domain" description="Acyltransferase 3" evidence="3">
    <location>
        <begin position="18"/>
        <end position="338"/>
    </location>
</feature>
<feature type="transmembrane region" description="Helical" evidence="2">
    <location>
        <begin position="96"/>
        <end position="117"/>
    </location>
</feature>
<dbReference type="PANTHER" id="PTHR23028:SF53">
    <property type="entry name" value="ACYL_TRANSF_3 DOMAIN-CONTAINING PROTEIN"/>
    <property type="match status" value="1"/>
</dbReference>
<feature type="region of interest" description="Disordered" evidence="1">
    <location>
        <begin position="362"/>
        <end position="386"/>
    </location>
</feature>
<feature type="transmembrane region" description="Helical" evidence="2">
    <location>
        <begin position="56"/>
        <end position="75"/>
    </location>
</feature>
<dbReference type="EMBL" id="CP102774">
    <property type="protein sequence ID" value="UZF88228.1"/>
    <property type="molecule type" value="Genomic_DNA"/>
</dbReference>
<evidence type="ECO:0000256" key="1">
    <source>
        <dbReference type="SAM" id="MobiDB-lite"/>
    </source>
</evidence>
<dbReference type="PANTHER" id="PTHR23028">
    <property type="entry name" value="ACETYLTRANSFERASE"/>
    <property type="match status" value="1"/>
</dbReference>
<feature type="transmembrane region" description="Helical" evidence="2">
    <location>
        <begin position="285"/>
        <end position="306"/>
    </location>
</feature>